<organism evidence="6 7">
    <name type="scientific">Treponema brennaborense (strain DSM 12168 / CIP 105900 / DD5/3)</name>
    <dbReference type="NCBI Taxonomy" id="906968"/>
    <lineage>
        <taxon>Bacteria</taxon>
        <taxon>Pseudomonadati</taxon>
        <taxon>Spirochaetota</taxon>
        <taxon>Spirochaetia</taxon>
        <taxon>Spirochaetales</taxon>
        <taxon>Treponemataceae</taxon>
        <taxon>Treponema</taxon>
    </lineage>
</organism>
<dbReference type="Proteomes" id="UP000006546">
    <property type="component" value="Chromosome"/>
</dbReference>
<evidence type="ECO:0000259" key="5">
    <source>
        <dbReference type="PROSITE" id="PS50975"/>
    </source>
</evidence>
<evidence type="ECO:0000313" key="7">
    <source>
        <dbReference type="Proteomes" id="UP000006546"/>
    </source>
</evidence>
<dbReference type="RefSeq" id="WP_013757894.1">
    <property type="nucleotide sequence ID" value="NC_015500.1"/>
</dbReference>
<dbReference type="Gene3D" id="3.30.470.20">
    <property type="entry name" value="ATP-grasp fold, B domain"/>
    <property type="match status" value="1"/>
</dbReference>
<protein>
    <submittedName>
        <fullName evidence="6">ATP-grasp fold domain protein, DUF201-type</fullName>
    </submittedName>
</protein>
<dbReference type="OrthoDB" id="9803907at2"/>
<dbReference type="KEGG" id="tbe:Trebr_0736"/>
<evidence type="ECO:0000256" key="4">
    <source>
        <dbReference type="PROSITE-ProRule" id="PRU00409"/>
    </source>
</evidence>
<accession>F4LID4</accession>
<dbReference type="EMBL" id="CP002696">
    <property type="protein sequence ID" value="AEE16175.1"/>
    <property type="molecule type" value="Genomic_DNA"/>
</dbReference>
<dbReference type="SUPFAM" id="SSF52440">
    <property type="entry name" value="PreATP-grasp domain"/>
    <property type="match status" value="1"/>
</dbReference>
<dbReference type="eggNOG" id="COG0027">
    <property type="taxonomic scope" value="Bacteria"/>
</dbReference>
<keyword evidence="1" id="KW-0436">Ligase</keyword>
<dbReference type="PANTHER" id="PTHR43585">
    <property type="entry name" value="FUMIPYRROLE BIOSYNTHESIS PROTEIN C"/>
    <property type="match status" value="1"/>
</dbReference>
<dbReference type="SUPFAM" id="SSF56059">
    <property type="entry name" value="Glutathione synthetase ATP-binding domain-like"/>
    <property type="match status" value="1"/>
</dbReference>
<dbReference type="InterPro" id="IPR052032">
    <property type="entry name" value="ATP-dep_AA_Ligase"/>
</dbReference>
<dbReference type="GO" id="GO:0016874">
    <property type="term" value="F:ligase activity"/>
    <property type="evidence" value="ECO:0007669"/>
    <property type="project" value="UniProtKB-KW"/>
</dbReference>
<evidence type="ECO:0000256" key="3">
    <source>
        <dbReference type="ARBA" id="ARBA00022840"/>
    </source>
</evidence>
<dbReference type="PANTHER" id="PTHR43585:SF2">
    <property type="entry name" value="ATP-GRASP ENZYME FSQD"/>
    <property type="match status" value="1"/>
</dbReference>
<dbReference type="Pfam" id="PF02655">
    <property type="entry name" value="ATP-grasp_3"/>
    <property type="match status" value="1"/>
</dbReference>
<dbReference type="InterPro" id="IPR016185">
    <property type="entry name" value="PreATP-grasp_dom_sf"/>
</dbReference>
<proteinExistence type="predicted"/>
<keyword evidence="7" id="KW-1185">Reference proteome</keyword>
<dbReference type="InterPro" id="IPR011761">
    <property type="entry name" value="ATP-grasp"/>
</dbReference>
<reference evidence="7" key="1">
    <citation type="submission" date="2011-04" db="EMBL/GenBank/DDBJ databases">
        <title>The complete genome of Treponema brennaborense DSM 12168.</title>
        <authorList>
            <person name="Lucas S."/>
            <person name="Han J."/>
            <person name="Lapidus A."/>
            <person name="Bruce D."/>
            <person name="Goodwin L."/>
            <person name="Pitluck S."/>
            <person name="Peters L."/>
            <person name="Kyrpides N."/>
            <person name="Mavromatis K."/>
            <person name="Ivanova N."/>
            <person name="Mikhailova N."/>
            <person name="Pagani I."/>
            <person name="Teshima H."/>
            <person name="Detter J.C."/>
            <person name="Tapia R."/>
            <person name="Han C."/>
            <person name="Land M."/>
            <person name="Hauser L."/>
            <person name="Markowitz V."/>
            <person name="Cheng J.-F."/>
            <person name="Hugenholtz P."/>
            <person name="Woyke T."/>
            <person name="Wu D."/>
            <person name="Gronow S."/>
            <person name="Wellnitz S."/>
            <person name="Brambilla E."/>
            <person name="Klenk H.-P."/>
            <person name="Eisen J.A."/>
        </authorList>
    </citation>
    <scope>NUCLEOTIDE SEQUENCE [LARGE SCALE GENOMIC DNA]</scope>
    <source>
        <strain evidence="7">DSM 12168 / CIP 105900 / DD5/3</strain>
    </source>
</reference>
<keyword evidence="2 4" id="KW-0547">Nucleotide-binding</keyword>
<dbReference type="HOGENOM" id="CLU_029016_5_1_12"/>
<dbReference type="Gene3D" id="3.40.50.20">
    <property type="match status" value="1"/>
</dbReference>
<dbReference type="InterPro" id="IPR003806">
    <property type="entry name" value="ATP-grasp_PylC-type"/>
</dbReference>
<feature type="domain" description="ATP-grasp" evidence="5">
    <location>
        <begin position="108"/>
        <end position="304"/>
    </location>
</feature>
<evidence type="ECO:0000256" key="1">
    <source>
        <dbReference type="ARBA" id="ARBA00022598"/>
    </source>
</evidence>
<dbReference type="AlphaFoldDB" id="F4LID4"/>
<evidence type="ECO:0000256" key="2">
    <source>
        <dbReference type="ARBA" id="ARBA00022741"/>
    </source>
</evidence>
<gene>
    <name evidence="6" type="ordered locus">Trebr_0736</name>
</gene>
<dbReference type="Gene3D" id="3.30.1490.20">
    <property type="entry name" value="ATP-grasp fold, A domain"/>
    <property type="match status" value="1"/>
</dbReference>
<evidence type="ECO:0000313" key="6">
    <source>
        <dbReference type="EMBL" id="AEE16175.1"/>
    </source>
</evidence>
<dbReference type="GO" id="GO:0046872">
    <property type="term" value="F:metal ion binding"/>
    <property type="evidence" value="ECO:0007669"/>
    <property type="project" value="InterPro"/>
</dbReference>
<dbReference type="GO" id="GO:0005524">
    <property type="term" value="F:ATP binding"/>
    <property type="evidence" value="ECO:0007669"/>
    <property type="project" value="UniProtKB-UniRule"/>
</dbReference>
<dbReference type="InterPro" id="IPR013815">
    <property type="entry name" value="ATP_grasp_subdomain_1"/>
</dbReference>
<dbReference type="STRING" id="906968.Trebr_0736"/>
<name>F4LID4_TREBD</name>
<sequence length="401" mass="45182">MKKLMILGGSRYILPVIEAAHKLGLYVITADYLPDNVAHKHSDEYVNVSIIDKEATLEAAKRLKIDGIISFACDPGVITAAFVAEQMELPFQGSYKSTCILQDKGLFRQFLADNGFNAPHARRYTNIKEAVEDVNFFTWPVIVKPTDSAGSKGVTKVDFPEKLEDAIKIALGGSHNGAFIIEDFLTFEGHHSSADSFTINGELKFVTYSDQLFDKDAENPYTPAFIIWPSSMKEKYQEELTKETQRLMTLLDMKTGIYNIETCVSNGKPYLMEISPRGGGCKIAELQQMAFSNTLIENEIRSSIGMPLVELHQTDCNGHWCEMVVHAESGKSGTLKKIWVEKEIEEKYLKLTDITAKERDKVLPFTGANMSLGDMFFRFDTREELDDVMSKSRKWLHIELS</sequence>
<dbReference type="PROSITE" id="PS50975">
    <property type="entry name" value="ATP_GRASP"/>
    <property type="match status" value="1"/>
</dbReference>
<keyword evidence="3 4" id="KW-0067">ATP-binding</keyword>